<evidence type="ECO:0000313" key="4">
    <source>
        <dbReference type="EMBL" id="EKX39821.1"/>
    </source>
</evidence>
<name>L1IUA2_GUITC</name>
<dbReference type="InterPro" id="IPR001611">
    <property type="entry name" value="Leu-rich_rpt"/>
</dbReference>
<dbReference type="PANTHER" id="PTHR24111:SF0">
    <property type="entry name" value="LEUCINE-RICH REPEAT-CONTAINING PROTEIN"/>
    <property type="match status" value="1"/>
</dbReference>
<reference evidence="5" key="3">
    <citation type="submission" date="2016-03" db="UniProtKB">
        <authorList>
            <consortium name="EnsemblProtists"/>
        </authorList>
    </citation>
    <scope>IDENTIFICATION</scope>
</reference>
<proteinExistence type="predicted"/>
<reference evidence="4 6" key="1">
    <citation type="journal article" date="2012" name="Nature">
        <title>Algal genomes reveal evolutionary mosaicism and the fate of nucleomorphs.</title>
        <authorList>
            <consortium name="DOE Joint Genome Institute"/>
            <person name="Curtis B.A."/>
            <person name="Tanifuji G."/>
            <person name="Burki F."/>
            <person name="Gruber A."/>
            <person name="Irimia M."/>
            <person name="Maruyama S."/>
            <person name="Arias M.C."/>
            <person name="Ball S.G."/>
            <person name="Gile G.H."/>
            <person name="Hirakawa Y."/>
            <person name="Hopkins J.F."/>
            <person name="Kuo A."/>
            <person name="Rensing S.A."/>
            <person name="Schmutz J."/>
            <person name="Symeonidi A."/>
            <person name="Elias M."/>
            <person name="Eveleigh R.J."/>
            <person name="Herman E.K."/>
            <person name="Klute M.J."/>
            <person name="Nakayama T."/>
            <person name="Obornik M."/>
            <person name="Reyes-Prieto A."/>
            <person name="Armbrust E.V."/>
            <person name="Aves S.J."/>
            <person name="Beiko R.G."/>
            <person name="Coutinho P."/>
            <person name="Dacks J.B."/>
            <person name="Durnford D.G."/>
            <person name="Fast N.M."/>
            <person name="Green B.R."/>
            <person name="Grisdale C.J."/>
            <person name="Hempel F."/>
            <person name="Henrissat B."/>
            <person name="Hoppner M.P."/>
            <person name="Ishida K."/>
            <person name="Kim E."/>
            <person name="Koreny L."/>
            <person name="Kroth P.G."/>
            <person name="Liu Y."/>
            <person name="Malik S.B."/>
            <person name="Maier U.G."/>
            <person name="McRose D."/>
            <person name="Mock T."/>
            <person name="Neilson J.A."/>
            <person name="Onodera N.T."/>
            <person name="Poole A.M."/>
            <person name="Pritham E.J."/>
            <person name="Richards T.A."/>
            <person name="Rocap G."/>
            <person name="Roy S.W."/>
            <person name="Sarai C."/>
            <person name="Schaack S."/>
            <person name="Shirato S."/>
            <person name="Slamovits C.H."/>
            <person name="Spencer D.F."/>
            <person name="Suzuki S."/>
            <person name="Worden A.Z."/>
            <person name="Zauner S."/>
            <person name="Barry K."/>
            <person name="Bell C."/>
            <person name="Bharti A.K."/>
            <person name="Crow J.A."/>
            <person name="Grimwood J."/>
            <person name="Kramer R."/>
            <person name="Lindquist E."/>
            <person name="Lucas S."/>
            <person name="Salamov A."/>
            <person name="McFadden G.I."/>
            <person name="Lane C.E."/>
            <person name="Keeling P.J."/>
            <person name="Gray M.W."/>
            <person name="Grigoriev I.V."/>
            <person name="Archibald J.M."/>
        </authorList>
    </citation>
    <scope>NUCLEOTIDE SEQUENCE</scope>
    <source>
        <strain evidence="4 6">CCMP2712</strain>
    </source>
</reference>
<dbReference type="KEGG" id="gtt:GUITHDRAFT_114072"/>
<dbReference type="HOGENOM" id="CLU_603341_0_0_1"/>
<feature type="region of interest" description="Disordered" evidence="2">
    <location>
        <begin position="325"/>
        <end position="363"/>
    </location>
</feature>
<reference evidence="6" key="2">
    <citation type="submission" date="2012-11" db="EMBL/GenBank/DDBJ databases">
        <authorList>
            <person name="Kuo A."/>
            <person name="Curtis B.A."/>
            <person name="Tanifuji G."/>
            <person name="Burki F."/>
            <person name="Gruber A."/>
            <person name="Irimia M."/>
            <person name="Maruyama S."/>
            <person name="Arias M.C."/>
            <person name="Ball S.G."/>
            <person name="Gile G.H."/>
            <person name="Hirakawa Y."/>
            <person name="Hopkins J.F."/>
            <person name="Rensing S.A."/>
            <person name="Schmutz J."/>
            <person name="Symeonidi A."/>
            <person name="Elias M."/>
            <person name="Eveleigh R.J."/>
            <person name="Herman E.K."/>
            <person name="Klute M.J."/>
            <person name="Nakayama T."/>
            <person name="Obornik M."/>
            <person name="Reyes-Prieto A."/>
            <person name="Armbrust E.V."/>
            <person name="Aves S.J."/>
            <person name="Beiko R.G."/>
            <person name="Coutinho P."/>
            <person name="Dacks J.B."/>
            <person name="Durnford D.G."/>
            <person name="Fast N.M."/>
            <person name="Green B.R."/>
            <person name="Grisdale C."/>
            <person name="Hempe F."/>
            <person name="Henrissat B."/>
            <person name="Hoppner M.P."/>
            <person name="Ishida K.-I."/>
            <person name="Kim E."/>
            <person name="Koreny L."/>
            <person name="Kroth P.G."/>
            <person name="Liu Y."/>
            <person name="Malik S.-B."/>
            <person name="Maier U.G."/>
            <person name="McRose D."/>
            <person name="Mock T."/>
            <person name="Neilson J.A."/>
            <person name="Onodera N.T."/>
            <person name="Poole A.M."/>
            <person name="Pritham E.J."/>
            <person name="Richards T.A."/>
            <person name="Rocap G."/>
            <person name="Roy S.W."/>
            <person name="Sarai C."/>
            <person name="Schaack S."/>
            <person name="Shirato S."/>
            <person name="Slamovits C.H."/>
            <person name="Spencer D.F."/>
            <person name="Suzuki S."/>
            <person name="Worden A.Z."/>
            <person name="Zauner S."/>
            <person name="Barry K."/>
            <person name="Bell C."/>
            <person name="Bharti A.K."/>
            <person name="Crow J.A."/>
            <person name="Grimwood J."/>
            <person name="Kramer R."/>
            <person name="Lindquist E."/>
            <person name="Lucas S."/>
            <person name="Salamov A."/>
            <person name="McFadden G.I."/>
            <person name="Lane C.E."/>
            <person name="Keeling P.J."/>
            <person name="Gray M.W."/>
            <person name="Grigoriev I.V."/>
            <person name="Archibald J.M."/>
        </authorList>
    </citation>
    <scope>NUCLEOTIDE SEQUENCE</scope>
    <source>
        <strain evidence="6">CCMP2712</strain>
    </source>
</reference>
<evidence type="ECO:0000313" key="5">
    <source>
        <dbReference type="EnsemblProtists" id="EKX39821"/>
    </source>
</evidence>
<accession>L1IUA2</accession>
<feature type="transmembrane region" description="Helical" evidence="3">
    <location>
        <begin position="410"/>
        <end position="428"/>
    </location>
</feature>
<dbReference type="Pfam" id="PF13516">
    <property type="entry name" value="LRR_6"/>
    <property type="match status" value="2"/>
</dbReference>
<evidence type="ECO:0000313" key="6">
    <source>
        <dbReference type="Proteomes" id="UP000011087"/>
    </source>
</evidence>
<dbReference type="EMBL" id="JH993036">
    <property type="protein sequence ID" value="EKX39821.1"/>
    <property type="molecule type" value="Genomic_DNA"/>
</dbReference>
<dbReference type="GeneID" id="17296614"/>
<evidence type="ECO:0000256" key="2">
    <source>
        <dbReference type="SAM" id="MobiDB-lite"/>
    </source>
</evidence>
<keyword evidence="3" id="KW-1133">Transmembrane helix</keyword>
<dbReference type="SMART" id="SM00368">
    <property type="entry name" value="LRR_RI"/>
    <property type="match status" value="3"/>
</dbReference>
<evidence type="ECO:0000256" key="3">
    <source>
        <dbReference type="SAM" id="Phobius"/>
    </source>
</evidence>
<dbReference type="EnsemblProtists" id="EKX39821">
    <property type="protein sequence ID" value="EKX39821"/>
    <property type="gene ID" value="GUITHDRAFT_114072"/>
</dbReference>
<dbReference type="RefSeq" id="XP_005826801.1">
    <property type="nucleotide sequence ID" value="XM_005826744.1"/>
</dbReference>
<dbReference type="OrthoDB" id="120976at2759"/>
<dbReference type="Gene3D" id="3.80.10.10">
    <property type="entry name" value="Ribonuclease Inhibitor"/>
    <property type="match status" value="2"/>
</dbReference>
<dbReference type="InterPro" id="IPR032675">
    <property type="entry name" value="LRR_dom_sf"/>
</dbReference>
<sequence length="454" mass="49297">MDVRSMRDDEDSMRWRLRSVCVSLCLGIMEQSENVLVVQDDKDKADPAWPPWKQLLEDLAEAHPPPSTVKLAYKNLGDAGAFRLAELLKGPLQGVKVLDLSCTSVGSSGACAIAAVLPGHAELRALDMSSNAVTDVGAMAFAQSMTKNSLFPSECVEGKKLAAGKTLESARDERRLYLVIGGSLIGKNEQLASAICDMGSKDDKDAWKGGGSKRKKTDAKKDKNNTLLELNLRQNYISDTGATRIANAIRSNKTLRVCDVQSNSYGQAGRACLHDAYKSNGQVERSMPLAWHAAGRTGQGEGEEGTDAVLARLALPPRSLVSVDSALDASKTRHSRKKTPSSNDKGASPSMQQNNLRSCPPPALLGSSSRSKPAIFCADHDDNSKAVRRGRFHCVMLFVQNTFRLKRIQALRMFLLLAIVVATVLLWISHSTLEDIEDRSGRALLRTGDLLLQI</sequence>
<organism evidence="4">
    <name type="scientific">Guillardia theta (strain CCMP2712)</name>
    <name type="common">Cryptophyte</name>
    <dbReference type="NCBI Taxonomy" id="905079"/>
    <lineage>
        <taxon>Eukaryota</taxon>
        <taxon>Cryptophyceae</taxon>
        <taxon>Pyrenomonadales</taxon>
        <taxon>Geminigeraceae</taxon>
        <taxon>Guillardia</taxon>
    </lineage>
</organism>
<dbReference type="SUPFAM" id="SSF52047">
    <property type="entry name" value="RNI-like"/>
    <property type="match status" value="1"/>
</dbReference>
<feature type="compositionally biased region" description="Polar residues" evidence="2">
    <location>
        <begin position="340"/>
        <end position="357"/>
    </location>
</feature>
<keyword evidence="6" id="KW-1185">Reference proteome</keyword>
<evidence type="ECO:0000256" key="1">
    <source>
        <dbReference type="ARBA" id="ARBA00022737"/>
    </source>
</evidence>
<dbReference type="InterPro" id="IPR052201">
    <property type="entry name" value="LRR-containing_regulator"/>
</dbReference>
<dbReference type="Proteomes" id="UP000011087">
    <property type="component" value="Unassembled WGS sequence"/>
</dbReference>
<keyword evidence="3" id="KW-0812">Transmembrane</keyword>
<dbReference type="PaxDb" id="55529-EKX39821"/>
<protein>
    <submittedName>
        <fullName evidence="4 5">Uncharacterized protein</fullName>
    </submittedName>
</protein>
<gene>
    <name evidence="4" type="ORF">GUITHDRAFT_114072</name>
</gene>
<keyword evidence="1" id="KW-0677">Repeat</keyword>
<dbReference type="PANTHER" id="PTHR24111">
    <property type="entry name" value="LEUCINE-RICH REPEAT-CONTAINING PROTEIN 34"/>
    <property type="match status" value="1"/>
</dbReference>
<dbReference type="AlphaFoldDB" id="L1IUA2"/>
<keyword evidence="3" id="KW-0472">Membrane</keyword>